<proteinExistence type="predicted"/>
<gene>
    <name evidence="3" type="ORF">ACFQMN_07855</name>
</gene>
<dbReference type="Pfam" id="PF08241">
    <property type="entry name" value="Methyltransf_11"/>
    <property type="match status" value="1"/>
</dbReference>
<dbReference type="EC" id="2.1.1.-" evidence="3"/>
<reference evidence="4" key="1">
    <citation type="journal article" date="2019" name="Int. J. Syst. Evol. Microbiol.">
        <title>The Global Catalogue of Microorganisms (GCM) 10K type strain sequencing project: providing services to taxonomists for standard genome sequencing and annotation.</title>
        <authorList>
            <consortium name="The Broad Institute Genomics Platform"/>
            <consortium name="The Broad Institute Genome Sequencing Center for Infectious Disease"/>
            <person name="Wu L."/>
            <person name="Ma J."/>
        </authorList>
    </citation>
    <scope>NUCLEOTIDE SEQUENCE [LARGE SCALE GENOMIC DNA]</scope>
    <source>
        <strain evidence="4">CCUG 73951</strain>
    </source>
</reference>
<dbReference type="Gene3D" id="3.40.50.150">
    <property type="entry name" value="Vaccinia Virus protein VP39"/>
    <property type="match status" value="1"/>
</dbReference>
<keyword evidence="1" id="KW-0175">Coiled coil</keyword>
<keyword evidence="3" id="KW-0808">Transferase</keyword>
<dbReference type="Proteomes" id="UP001596494">
    <property type="component" value="Unassembled WGS sequence"/>
</dbReference>
<accession>A0ABW2K280</accession>
<feature type="domain" description="Methyltransferase type 11" evidence="2">
    <location>
        <begin position="63"/>
        <end position="158"/>
    </location>
</feature>
<sequence length="262" mass="29157">METISHNSKVWDKKVEEGVTYTKAVSGGEIAESKKGNWSISVTTKRAVPRVWFPDNLKGLRILCLASGGGQQAPILAAAGAAVTVVDLSEKQLEQDRMVAERENLKIETLKAEMSDLSKLNDEMFDIIVHPVSNVFVENVLPVWKEASRVLKTNGTMIAGFTNPLLYLFDDEQEQKGVLDVKYSIPFSSKNHLSKDDLLKLEENNEALEFGHSLEDQIQGQIDAGFALTGFYEDDFGGIRLIDQYIKCFMATKAVKVKNSRL</sequence>
<evidence type="ECO:0000313" key="4">
    <source>
        <dbReference type="Proteomes" id="UP001596494"/>
    </source>
</evidence>
<evidence type="ECO:0000313" key="3">
    <source>
        <dbReference type="EMBL" id="MFC7320794.1"/>
    </source>
</evidence>
<dbReference type="SUPFAM" id="SSF53335">
    <property type="entry name" value="S-adenosyl-L-methionine-dependent methyltransferases"/>
    <property type="match status" value="1"/>
</dbReference>
<comment type="caution">
    <text evidence="3">The sequence shown here is derived from an EMBL/GenBank/DDBJ whole genome shotgun (WGS) entry which is preliminary data.</text>
</comment>
<dbReference type="EMBL" id="JBHTBY010000006">
    <property type="protein sequence ID" value="MFC7320794.1"/>
    <property type="molecule type" value="Genomic_DNA"/>
</dbReference>
<name>A0ABW2K280_9BACI</name>
<keyword evidence="4" id="KW-1185">Reference proteome</keyword>
<evidence type="ECO:0000259" key="2">
    <source>
        <dbReference type="Pfam" id="PF08241"/>
    </source>
</evidence>
<dbReference type="InterPro" id="IPR029063">
    <property type="entry name" value="SAM-dependent_MTases_sf"/>
</dbReference>
<dbReference type="GO" id="GO:0032259">
    <property type="term" value="P:methylation"/>
    <property type="evidence" value="ECO:0007669"/>
    <property type="project" value="UniProtKB-KW"/>
</dbReference>
<feature type="coiled-coil region" evidence="1">
    <location>
        <begin position="88"/>
        <end position="120"/>
    </location>
</feature>
<dbReference type="CDD" id="cd02440">
    <property type="entry name" value="AdoMet_MTases"/>
    <property type="match status" value="1"/>
</dbReference>
<organism evidence="3 4">
    <name type="scientific">Halobacillus campisalis</name>
    <dbReference type="NCBI Taxonomy" id="435909"/>
    <lineage>
        <taxon>Bacteria</taxon>
        <taxon>Bacillati</taxon>
        <taxon>Bacillota</taxon>
        <taxon>Bacilli</taxon>
        <taxon>Bacillales</taxon>
        <taxon>Bacillaceae</taxon>
        <taxon>Halobacillus</taxon>
    </lineage>
</organism>
<keyword evidence="3" id="KW-0489">Methyltransferase</keyword>
<dbReference type="RefSeq" id="WP_289214387.1">
    <property type="nucleotide sequence ID" value="NZ_JAPVRC010000001.1"/>
</dbReference>
<dbReference type="InterPro" id="IPR013216">
    <property type="entry name" value="Methyltransf_11"/>
</dbReference>
<evidence type="ECO:0000256" key="1">
    <source>
        <dbReference type="SAM" id="Coils"/>
    </source>
</evidence>
<dbReference type="GO" id="GO:0008168">
    <property type="term" value="F:methyltransferase activity"/>
    <property type="evidence" value="ECO:0007669"/>
    <property type="project" value="UniProtKB-KW"/>
</dbReference>
<protein>
    <submittedName>
        <fullName evidence="3">Class I SAM-dependent methyltransferase</fullName>
        <ecNumber evidence="3">2.1.1.-</ecNumber>
    </submittedName>
</protein>